<dbReference type="EMBL" id="PQXF01000002">
    <property type="protein sequence ID" value="PXF61995.1"/>
    <property type="molecule type" value="Genomic_DNA"/>
</dbReference>
<gene>
    <name evidence="1" type="ORF">C4B59_01895</name>
</gene>
<evidence type="ECO:0000313" key="2">
    <source>
        <dbReference type="Proteomes" id="UP000248329"/>
    </source>
</evidence>
<proteinExistence type="predicted"/>
<reference evidence="1" key="1">
    <citation type="submission" date="2018-01" db="EMBL/GenBank/DDBJ databases">
        <authorList>
            <person name="Krukenberg V."/>
        </authorList>
    </citation>
    <scope>NUCLEOTIDE SEQUENCE</scope>
    <source>
        <strain evidence="1">E20ANME2</strain>
    </source>
</reference>
<name>A0AC61L6D2_9EURY</name>
<protein>
    <submittedName>
        <fullName evidence="1">Uncharacterized protein</fullName>
    </submittedName>
</protein>
<accession>A0AC61L6D2</accession>
<dbReference type="Proteomes" id="UP000248329">
    <property type="component" value="Unassembled WGS sequence"/>
</dbReference>
<organism evidence="1 2">
    <name type="scientific">Candidatus Methanogaster sp</name>
    <dbReference type="NCBI Taxonomy" id="3386292"/>
    <lineage>
        <taxon>Archaea</taxon>
        <taxon>Methanobacteriati</taxon>
        <taxon>Methanobacteriota</taxon>
        <taxon>Stenosarchaea group</taxon>
        <taxon>Methanomicrobia</taxon>
        <taxon>Methanosarcinales</taxon>
        <taxon>ANME-2 cluster</taxon>
        <taxon>Candidatus Methanogasteraceae</taxon>
        <taxon>Candidatus Methanogaster</taxon>
    </lineage>
</organism>
<sequence length="297" mass="31151">MKTLNSMYGQAIGDMLGEPVEGLTREEIAMRHHTITGFMGQPSITDDTIMTHLVVRSICEIGRADRRHIAQTFLENRARIPRMGPTTAQALSRLAEYPDFTPTTGTTDGAAMRAPAIAWLFPADLVVPNTIESSVATHGSSVAIAGAIAVACAVSGAIAGADIETVIRAGVHGAREVSADLASRIRGAVLLASEGSLEDAIDVTGCGIETAEAVPAVFAIISKHHGFRSAVLAAANLGGDADTIASMVGAITGGMSHELPRDLVYACRGQPEAMIMESWRCISRFTDSTDRRAGTSH</sequence>
<comment type="caution">
    <text evidence="1">The sequence shown here is derived from an EMBL/GenBank/DDBJ whole genome shotgun (WGS) entry which is preliminary data.</text>
</comment>
<evidence type="ECO:0000313" key="1">
    <source>
        <dbReference type="EMBL" id="PXF61995.1"/>
    </source>
</evidence>